<dbReference type="AlphaFoldDB" id="A0A1F6DBB2"/>
<organism evidence="2 3">
    <name type="scientific">Candidatus Kaiserbacteria bacterium RIFCSPHIGHO2_02_FULL_49_16</name>
    <dbReference type="NCBI Taxonomy" id="1798490"/>
    <lineage>
        <taxon>Bacteria</taxon>
        <taxon>Candidatus Kaiseribacteriota</taxon>
    </lineage>
</organism>
<name>A0A1F6DBB2_9BACT</name>
<evidence type="ECO:0000256" key="1">
    <source>
        <dbReference type="SAM" id="SignalP"/>
    </source>
</evidence>
<evidence type="ECO:0000313" key="3">
    <source>
        <dbReference type="Proteomes" id="UP000178042"/>
    </source>
</evidence>
<feature type="signal peptide" evidence="1">
    <location>
        <begin position="1"/>
        <end position="25"/>
    </location>
</feature>
<comment type="caution">
    <text evidence="2">The sequence shown here is derived from an EMBL/GenBank/DDBJ whole genome shotgun (WGS) entry which is preliminary data.</text>
</comment>
<reference evidence="2 3" key="1">
    <citation type="journal article" date="2016" name="Nat. Commun.">
        <title>Thousands of microbial genomes shed light on interconnected biogeochemical processes in an aquifer system.</title>
        <authorList>
            <person name="Anantharaman K."/>
            <person name="Brown C.T."/>
            <person name="Hug L.A."/>
            <person name="Sharon I."/>
            <person name="Castelle C.J."/>
            <person name="Probst A.J."/>
            <person name="Thomas B.C."/>
            <person name="Singh A."/>
            <person name="Wilkins M.J."/>
            <person name="Karaoz U."/>
            <person name="Brodie E.L."/>
            <person name="Williams K.H."/>
            <person name="Hubbard S.S."/>
            <person name="Banfield J.F."/>
        </authorList>
    </citation>
    <scope>NUCLEOTIDE SEQUENCE [LARGE SCALE GENOMIC DNA]</scope>
</reference>
<feature type="chain" id="PRO_5009523750" evidence="1">
    <location>
        <begin position="26"/>
        <end position="135"/>
    </location>
</feature>
<gene>
    <name evidence="2" type="ORF">A3C86_02110</name>
</gene>
<dbReference type="EMBL" id="MFLD01000036">
    <property type="protein sequence ID" value="OGG58738.1"/>
    <property type="molecule type" value="Genomic_DNA"/>
</dbReference>
<dbReference type="Proteomes" id="UP000178042">
    <property type="component" value="Unassembled WGS sequence"/>
</dbReference>
<accession>A0A1F6DBB2</accession>
<sequence>MFRRHISVLMLCAMLLFSAPNVALAYPFGGQTKIALPCFFSGSILALIGPPNPGIYLWTPITRTYSNGPPAPGKWLLGLTSIPYICVILPIGPVVIPGVAIEMMGSSGAPAPAYVPPPFVGSGGTSGGGGTSGQF</sequence>
<protein>
    <submittedName>
        <fullName evidence="2">Uncharacterized protein</fullName>
    </submittedName>
</protein>
<evidence type="ECO:0000313" key="2">
    <source>
        <dbReference type="EMBL" id="OGG58738.1"/>
    </source>
</evidence>
<proteinExistence type="predicted"/>
<keyword evidence="1" id="KW-0732">Signal</keyword>